<dbReference type="Proteomes" id="UP001444625">
    <property type="component" value="Unassembled WGS sequence"/>
</dbReference>
<dbReference type="EMBL" id="JBDIML010000001">
    <property type="protein sequence ID" value="MEN2765660.1"/>
    <property type="molecule type" value="Genomic_DNA"/>
</dbReference>
<dbReference type="RefSeq" id="WP_345823136.1">
    <property type="nucleotide sequence ID" value="NZ_JBDIML010000001.1"/>
</dbReference>
<proteinExistence type="predicted"/>
<name>A0ABU9XBM1_9BACI</name>
<comment type="caution">
    <text evidence="1">The sequence shown here is derived from an EMBL/GenBank/DDBJ whole genome shotgun (WGS) entry which is preliminary data.</text>
</comment>
<reference evidence="1 2" key="1">
    <citation type="submission" date="2024-05" db="EMBL/GenBank/DDBJ databases">
        <authorList>
            <person name="Haq I."/>
            <person name="Ullah Z."/>
            <person name="Ahmad R."/>
            <person name="Li M."/>
            <person name="Tong Y."/>
        </authorList>
    </citation>
    <scope>NUCLEOTIDE SEQUENCE [LARGE SCALE GENOMIC DNA]</scope>
    <source>
        <strain evidence="1 2">16A2E</strain>
    </source>
</reference>
<keyword evidence="2" id="KW-1185">Reference proteome</keyword>
<organism evidence="1 2">
    <name type="scientific">Ornithinibacillus xuwenensis</name>
    <dbReference type="NCBI Taxonomy" id="3144668"/>
    <lineage>
        <taxon>Bacteria</taxon>
        <taxon>Bacillati</taxon>
        <taxon>Bacillota</taxon>
        <taxon>Bacilli</taxon>
        <taxon>Bacillales</taxon>
        <taxon>Bacillaceae</taxon>
        <taxon>Ornithinibacillus</taxon>
    </lineage>
</organism>
<gene>
    <name evidence="1" type="ORF">ABC228_00530</name>
</gene>
<accession>A0ABU9XBM1</accession>
<evidence type="ECO:0000313" key="1">
    <source>
        <dbReference type="EMBL" id="MEN2765660.1"/>
    </source>
</evidence>
<protein>
    <submittedName>
        <fullName evidence="1">Uncharacterized protein</fullName>
    </submittedName>
</protein>
<sequence length="123" mass="14373">MSEWLTTGKMIDNLKVGQVAVSVSVPHGEALLSDKVILNENILVWKDNNRKFIVNDFTKDMKWVIVPNYVTFENAMQAVEEDKLVHFHPKENDHLIVRKEGTLTWFAHYYWKDLIDGKWTIEG</sequence>
<evidence type="ECO:0000313" key="2">
    <source>
        <dbReference type="Proteomes" id="UP001444625"/>
    </source>
</evidence>